<gene>
    <name evidence="1" type="ORF">DTL70_10070</name>
</gene>
<comment type="caution">
    <text evidence="1">The sequence shown here is derived from an EMBL/GenBank/DDBJ whole genome shotgun (WGS) entry which is preliminary data.</text>
</comment>
<sequence>MDHDKVAAVNYCSHLISGPAGDDDPGGVNAGAYLYPCGESVNNWHFRALFYAYGEQLTLEDRYTDEHEVSSSVKVYTTEGKLLDEDYFHTGTKQTYNLGTPDGSGDIAEGLRVKFNVCVRGVECSTGGSWNGYIYGTA</sequence>
<dbReference type="AlphaFoldDB" id="A0A367F438"/>
<proteinExistence type="predicted"/>
<accession>A0A367F438</accession>
<organism evidence="1 2">
    <name type="scientific">Streptomyces diacarni</name>
    <dbReference type="NCBI Taxonomy" id="2800381"/>
    <lineage>
        <taxon>Bacteria</taxon>
        <taxon>Bacillati</taxon>
        <taxon>Actinomycetota</taxon>
        <taxon>Actinomycetes</taxon>
        <taxon>Kitasatosporales</taxon>
        <taxon>Streptomycetaceae</taxon>
        <taxon>Streptomyces</taxon>
    </lineage>
</organism>
<evidence type="ECO:0000313" key="1">
    <source>
        <dbReference type="EMBL" id="RCG24689.1"/>
    </source>
</evidence>
<dbReference type="EMBL" id="QOIN01000039">
    <property type="protein sequence ID" value="RCG24689.1"/>
    <property type="molecule type" value="Genomic_DNA"/>
</dbReference>
<reference evidence="1 2" key="1">
    <citation type="submission" date="2018-06" db="EMBL/GenBank/DDBJ databases">
        <title>Streptomyces reniochalinae sp. nov. and Streptomyces diacarnus sp. nov. from marine sponges.</title>
        <authorList>
            <person name="Li L."/>
        </authorList>
    </citation>
    <scope>NUCLEOTIDE SEQUENCE [LARGE SCALE GENOMIC DNA]</scope>
    <source>
        <strain evidence="1 2">LHW51701</strain>
    </source>
</reference>
<evidence type="ECO:0000313" key="2">
    <source>
        <dbReference type="Proteomes" id="UP000252914"/>
    </source>
</evidence>
<dbReference type="Proteomes" id="UP000252914">
    <property type="component" value="Unassembled WGS sequence"/>
</dbReference>
<name>A0A367F438_9ACTN</name>
<keyword evidence="2" id="KW-1185">Reference proteome</keyword>
<protein>
    <submittedName>
        <fullName evidence="1">Uncharacterized protein</fullName>
    </submittedName>
</protein>